<sequence>MSNENNSNAASSRNGKHCTREQYEVMLRIIEVPENFECLCGIHKSSVPKNDNRKTRKTEIYALMAQKVGAGWTTISAKSRFEKWFQNFKKVFNLCGDDGLGATGWGITDSDRKKGIQTIEAKKESMCYGYTRLKALYQHRENVSPSYHEESGAAPRSFRYASTLAPVTDPTDNDHQMTREDTTAVSNEPVVDDNLEKDRIKLENKKHAAEMQLARDKLQLAREKLELKRAILFKKADDRELATKMKFIQKLLINGYTPDETEELWTRFSDTL</sequence>
<gene>
    <name evidence="2" type="ORF">INT45_003982</name>
</gene>
<protein>
    <recommendedName>
        <fullName evidence="4">Myb/SANT-like domain-containing protein</fullName>
    </recommendedName>
</protein>
<name>A0A8H7RQ36_9FUNG</name>
<proteinExistence type="predicted"/>
<dbReference type="AlphaFoldDB" id="A0A8H7RQ36"/>
<evidence type="ECO:0000313" key="2">
    <source>
        <dbReference type="EMBL" id="KAG2214630.1"/>
    </source>
</evidence>
<dbReference type="EMBL" id="JAEPRB010000604">
    <property type="protein sequence ID" value="KAG2214630.1"/>
    <property type="molecule type" value="Genomic_DNA"/>
</dbReference>
<feature type="coiled-coil region" evidence="1">
    <location>
        <begin position="192"/>
        <end position="228"/>
    </location>
</feature>
<keyword evidence="3" id="KW-1185">Reference proteome</keyword>
<accession>A0A8H7RQ36</accession>
<organism evidence="2 3">
    <name type="scientific">Circinella minor</name>
    <dbReference type="NCBI Taxonomy" id="1195481"/>
    <lineage>
        <taxon>Eukaryota</taxon>
        <taxon>Fungi</taxon>
        <taxon>Fungi incertae sedis</taxon>
        <taxon>Mucoromycota</taxon>
        <taxon>Mucoromycotina</taxon>
        <taxon>Mucoromycetes</taxon>
        <taxon>Mucorales</taxon>
        <taxon>Lichtheimiaceae</taxon>
        <taxon>Circinella</taxon>
    </lineage>
</organism>
<dbReference type="OrthoDB" id="2414509at2759"/>
<comment type="caution">
    <text evidence="2">The sequence shown here is derived from an EMBL/GenBank/DDBJ whole genome shotgun (WGS) entry which is preliminary data.</text>
</comment>
<reference evidence="2 3" key="1">
    <citation type="submission" date="2020-12" db="EMBL/GenBank/DDBJ databases">
        <title>Metabolic potential, ecology and presence of endohyphal bacteria is reflected in genomic diversity of Mucoromycotina.</title>
        <authorList>
            <person name="Muszewska A."/>
            <person name="Okrasinska A."/>
            <person name="Steczkiewicz K."/>
            <person name="Drgas O."/>
            <person name="Orlowska M."/>
            <person name="Perlinska-Lenart U."/>
            <person name="Aleksandrzak-Piekarczyk T."/>
            <person name="Szatraj K."/>
            <person name="Zielenkiewicz U."/>
            <person name="Pilsyk S."/>
            <person name="Malc E."/>
            <person name="Mieczkowski P."/>
            <person name="Kruszewska J.S."/>
            <person name="Biernat P."/>
            <person name="Pawlowska J."/>
        </authorList>
    </citation>
    <scope>NUCLEOTIDE SEQUENCE [LARGE SCALE GENOMIC DNA]</scope>
    <source>
        <strain evidence="2 3">CBS 142.35</strain>
    </source>
</reference>
<keyword evidence="1" id="KW-0175">Coiled coil</keyword>
<evidence type="ECO:0000256" key="1">
    <source>
        <dbReference type="SAM" id="Coils"/>
    </source>
</evidence>
<evidence type="ECO:0000313" key="3">
    <source>
        <dbReference type="Proteomes" id="UP000646827"/>
    </source>
</evidence>
<dbReference type="Proteomes" id="UP000646827">
    <property type="component" value="Unassembled WGS sequence"/>
</dbReference>
<evidence type="ECO:0008006" key="4">
    <source>
        <dbReference type="Google" id="ProtNLM"/>
    </source>
</evidence>